<dbReference type="EMBL" id="CP119899">
    <property type="protein sequence ID" value="WFD28935.1"/>
    <property type="molecule type" value="Genomic_DNA"/>
</dbReference>
<dbReference type="Pfam" id="PF00179">
    <property type="entry name" value="UQ_con"/>
    <property type="match status" value="1"/>
</dbReference>
<keyword evidence="4" id="KW-1185">Reference proteome</keyword>
<dbReference type="PROSITE" id="PS50127">
    <property type="entry name" value="UBC_2"/>
    <property type="match status" value="1"/>
</dbReference>
<dbReference type="Proteomes" id="UP001213623">
    <property type="component" value="Chromosome 8"/>
</dbReference>
<name>A0AAF0EMQ7_9BASI</name>
<dbReference type="AlphaFoldDB" id="A0AAF0EMQ7"/>
<sequence length="147" mass="16508">MAVGTYRLLTTVPRSFRLLEELEKGEKGFGNGSCSYGLADTDDISMSTWNATILGPANSTYENRIYSLKIVCGEKYPRNPPKIYFLTQIHLPCVHPQTGQVMPESFPPLASWRSDYTMESLLVELRRTMAAPANRKIPQPNEGAMYT</sequence>
<evidence type="ECO:0000259" key="2">
    <source>
        <dbReference type="PROSITE" id="PS50127"/>
    </source>
</evidence>
<proteinExistence type="predicted"/>
<dbReference type="InterPro" id="IPR016135">
    <property type="entry name" value="UBQ-conjugating_enzyme/RWD"/>
</dbReference>
<evidence type="ECO:0000313" key="3">
    <source>
        <dbReference type="EMBL" id="WFD28935.1"/>
    </source>
</evidence>
<evidence type="ECO:0000256" key="1">
    <source>
        <dbReference type="ARBA" id="ARBA00022786"/>
    </source>
</evidence>
<reference evidence="3" key="1">
    <citation type="submission" date="2023-03" db="EMBL/GenBank/DDBJ databases">
        <title>Mating type loci evolution in Malassezia.</title>
        <authorList>
            <person name="Coelho M.A."/>
        </authorList>
    </citation>
    <scope>NUCLEOTIDE SEQUENCE</scope>
    <source>
        <strain evidence="3">CBS 9557</strain>
    </source>
</reference>
<dbReference type="CDD" id="cd23807">
    <property type="entry name" value="UEV_UBE2V"/>
    <property type="match status" value="1"/>
</dbReference>
<dbReference type="GO" id="GO:0006301">
    <property type="term" value="P:DNA damage tolerance"/>
    <property type="evidence" value="ECO:0007669"/>
    <property type="project" value="UniProtKB-ARBA"/>
</dbReference>
<keyword evidence="1" id="KW-0833">Ubl conjugation pathway</keyword>
<evidence type="ECO:0000313" key="4">
    <source>
        <dbReference type="Proteomes" id="UP001213623"/>
    </source>
</evidence>
<protein>
    <submittedName>
        <fullName evidence="3">E2 ubiquitin-conjugating protein mms2</fullName>
    </submittedName>
</protein>
<accession>A0AAF0EMQ7</accession>
<dbReference type="SMART" id="SM00212">
    <property type="entry name" value="UBCc"/>
    <property type="match status" value="1"/>
</dbReference>
<gene>
    <name evidence="3" type="primary">MMS2</name>
    <name evidence="3" type="ORF">MNAN1_003951</name>
</gene>
<dbReference type="InterPro" id="IPR000608">
    <property type="entry name" value="UBC"/>
</dbReference>
<dbReference type="Gene3D" id="3.10.110.10">
    <property type="entry name" value="Ubiquitin Conjugating Enzyme"/>
    <property type="match status" value="1"/>
</dbReference>
<organism evidence="3 4">
    <name type="scientific">Malassezia nana</name>
    <dbReference type="NCBI Taxonomy" id="180528"/>
    <lineage>
        <taxon>Eukaryota</taxon>
        <taxon>Fungi</taxon>
        <taxon>Dikarya</taxon>
        <taxon>Basidiomycota</taxon>
        <taxon>Ustilaginomycotina</taxon>
        <taxon>Malasseziomycetes</taxon>
        <taxon>Malasseziales</taxon>
        <taxon>Malasseziaceae</taxon>
        <taxon>Malassezia</taxon>
    </lineage>
</organism>
<dbReference type="FunFam" id="3.10.110.10:FF:000026">
    <property type="entry name" value="Ubiquitin-conjugating enzyme E2 variant"/>
    <property type="match status" value="1"/>
</dbReference>
<dbReference type="PANTHER" id="PTHR24068">
    <property type="entry name" value="UBIQUITIN-CONJUGATING ENZYME E2"/>
    <property type="match status" value="1"/>
</dbReference>
<feature type="domain" description="UBC core" evidence="2">
    <location>
        <begin position="13"/>
        <end position="147"/>
    </location>
</feature>
<dbReference type="SUPFAM" id="SSF54495">
    <property type="entry name" value="UBC-like"/>
    <property type="match status" value="1"/>
</dbReference>